<feature type="transmembrane region" description="Helical" evidence="1">
    <location>
        <begin position="269"/>
        <end position="289"/>
    </location>
</feature>
<dbReference type="SUPFAM" id="SSF53474">
    <property type="entry name" value="alpha/beta-Hydrolases"/>
    <property type="match status" value="1"/>
</dbReference>
<feature type="non-terminal residue" evidence="2">
    <location>
        <position position="294"/>
    </location>
</feature>
<dbReference type="InterPro" id="IPR029058">
    <property type="entry name" value="AB_hydrolase_fold"/>
</dbReference>
<dbReference type="EMBL" id="JAAPAO010000642">
    <property type="protein sequence ID" value="KAF4655708.1"/>
    <property type="molecule type" value="Genomic_DNA"/>
</dbReference>
<dbReference type="OrthoDB" id="10521541at2759"/>
<evidence type="ECO:0000256" key="1">
    <source>
        <dbReference type="SAM" id="Phobius"/>
    </source>
</evidence>
<name>A0A7J6L8Z8_PERCH</name>
<proteinExistence type="predicted"/>
<organism evidence="2 3">
    <name type="scientific">Perkinsus chesapeaki</name>
    <name type="common">Clam parasite</name>
    <name type="synonym">Perkinsus andrewsi</name>
    <dbReference type="NCBI Taxonomy" id="330153"/>
    <lineage>
        <taxon>Eukaryota</taxon>
        <taxon>Sar</taxon>
        <taxon>Alveolata</taxon>
        <taxon>Perkinsozoa</taxon>
        <taxon>Perkinsea</taxon>
        <taxon>Perkinsida</taxon>
        <taxon>Perkinsidae</taxon>
        <taxon>Perkinsus</taxon>
    </lineage>
</organism>
<keyword evidence="1" id="KW-0812">Transmembrane</keyword>
<reference evidence="2 3" key="1">
    <citation type="submission" date="2020-04" db="EMBL/GenBank/DDBJ databases">
        <title>Perkinsus chesapeaki whole genome sequence.</title>
        <authorList>
            <person name="Bogema D.R."/>
        </authorList>
    </citation>
    <scope>NUCLEOTIDE SEQUENCE [LARGE SCALE GENOMIC DNA]</scope>
    <source>
        <strain evidence="2">ATCC PRA-425</strain>
    </source>
</reference>
<keyword evidence="1" id="KW-0472">Membrane</keyword>
<keyword evidence="1" id="KW-1133">Transmembrane helix</keyword>
<protein>
    <submittedName>
        <fullName evidence="2">Uncharacterized protein</fullName>
    </submittedName>
</protein>
<feature type="transmembrane region" description="Helical" evidence="1">
    <location>
        <begin position="242"/>
        <end position="262"/>
    </location>
</feature>
<dbReference type="AlphaFoldDB" id="A0A7J6L8Z8"/>
<evidence type="ECO:0000313" key="2">
    <source>
        <dbReference type="EMBL" id="KAF4655708.1"/>
    </source>
</evidence>
<keyword evidence="3" id="KW-1185">Reference proteome</keyword>
<dbReference type="Proteomes" id="UP000591131">
    <property type="component" value="Unassembled WGS sequence"/>
</dbReference>
<gene>
    <name evidence="2" type="ORF">FOL47_009329</name>
</gene>
<evidence type="ECO:0000313" key="3">
    <source>
        <dbReference type="Proteomes" id="UP000591131"/>
    </source>
</evidence>
<comment type="caution">
    <text evidence="2">The sequence shown here is derived from an EMBL/GenBank/DDBJ whole genome shotgun (WGS) entry which is preliminary data.</text>
</comment>
<sequence>ASTWFLLWANQSITAVIIEPIRAIEVGKESWHTRAQGGRQMIRGTGYYLTELPKFLSDLRANYIAEFADLLLPVDVVHGTSDESVSVETGEKLANLLPNAFIQFVFMTSSEESSEVASLKQLEHLLRVALATIITKTATEAAIHRVVQKDHVWKGSQSAEVIRTAETVPVAGEYLAGGSGEAVKSSDDTAQNFLSVVRHNEARIVDNADYRALDDVLTDEDIWGSIRLLASDGSSQGAFGSWSNPVIIISSVVAAVALFFLVCCCGCGYISGIGGLVIVLALGGWIIYIKLQKN</sequence>
<accession>A0A7J6L8Z8</accession>